<dbReference type="GO" id="GO:0008270">
    <property type="term" value="F:zinc ion binding"/>
    <property type="evidence" value="ECO:0007669"/>
    <property type="project" value="InterPro"/>
</dbReference>
<evidence type="ECO:0000313" key="3">
    <source>
        <dbReference type="Proteomes" id="UP001141183"/>
    </source>
</evidence>
<reference evidence="2" key="1">
    <citation type="submission" date="2022-05" db="EMBL/GenBank/DDBJ databases">
        <title>Draft genome sequence of Clostridium tertium strain CP3 isolated from Peru.</title>
        <authorList>
            <person name="Hurtado R."/>
            <person name="Lima L."/>
            <person name="Sousa T."/>
            <person name="Jaiswal A.K."/>
            <person name="Tiwari S."/>
            <person name="Maturrano L."/>
            <person name="Brenig B."/>
            <person name="Azevedo V."/>
        </authorList>
    </citation>
    <scope>NUCLEOTIDE SEQUENCE</scope>
    <source>
        <strain evidence="2">CP3</strain>
    </source>
</reference>
<evidence type="ECO:0000313" key="2">
    <source>
        <dbReference type="EMBL" id="MDC4241961.1"/>
    </source>
</evidence>
<accession>A0A9X3XPB9</accession>
<proteinExistence type="predicted"/>
<comment type="caution">
    <text evidence="2">The sequence shown here is derived from an EMBL/GenBank/DDBJ whole genome shotgun (WGS) entry which is preliminary data.</text>
</comment>
<dbReference type="Gene3D" id="1.10.30.50">
    <property type="match status" value="1"/>
</dbReference>
<dbReference type="RefSeq" id="WP_272470651.1">
    <property type="nucleotide sequence ID" value="NZ_JAMRYU010000022.1"/>
</dbReference>
<dbReference type="GO" id="GO:0004519">
    <property type="term" value="F:endonuclease activity"/>
    <property type="evidence" value="ECO:0007669"/>
    <property type="project" value="UniProtKB-KW"/>
</dbReference>
<evidence type="ECO:0000259" key="1">
    <source>
        <dbReference type="Pfam" id="PF01844"/>
    </source>
</evidence>
<dbReference type="EMBL" id="JAMRYU010000022">
    <property type="protein sequence ID" value="MDC4241961.1"/>
    <property type="molecule type" value="Genomic_DNA"/>
</dbReference>
<dbReference type="AlphaFoldDB" id="A0A9X3XPB9"/>
<feature type="domain" description="HNH" evidence="1">
    <location>
        <begin position="34"/>
        <end position="86"/>
    </location>
</feature>
<sequence length="128" mass="15069">MSSGVLKRFYSSDEWINFRQIILLQRSKHDGIHCERCDRRIVVSKHIQLHHIIELTEDNYKDKMISLNPDNVEVLCQGCHNRHHKRWSGGGHKRKEKAVYLVYGPPMSGKTSYVIEHMERGGFSYRYG</sequence>
<keyword evidence="2" id="KW-0255">Endonuclease</keyword>
<name>A0A9X3XPB9_9CLOT</name>
<dbReference type="GO" id="GO:0003676">
    <property type="term" value="F:nucleic acid binding"/>
    <property type="evidence" value="ECO:0007669"/>
    <property type="project" value="InterPro"/>
</dbReference>
<keyword evidence="3" id="KW-1185">Reference proteome</keyword>
<keyword evidence="2" id="KW-0378">Hydrolase</keyword>
<dbReference type="Proteomes" id="UP001141183">
    <property type="component" value="Unassembled WGS sequence"/>
</dbReference>
<keyword evidence="2" id="KW-0540">Nuclease</keyword>
<gene>
    <name evidence="2" type="ORF">NE398_17645</name>
</gene>
<dbReference type="InterPro" id="IPR002711">
    <property type="entry name" value="HNH"/>
</dbReference>
<organism evidence="2 3">
    <name type="scientific">Clostridium tertium</name>
    <dbReference type="NCBI Taxonomy" id="1559"/>
    <lineage>
        <taxon>Bacteria</taxon>
        <taxon>Bacillati</taxon>
        <taxon>Bacillota</taxon>
        <taxon>Clostridia</taxon>
        <taxon>Eubacteriales</taxon>
        <taxon>Clostridiaceae</taxon>
        <taxon>Clostridium</taxon>
    </lineage>
</organism>
<dbReference type="Pfam" id="PF01844">
    <property type="entry name" value="HNH"/>
    <property type="match status" value="1"/>
</dbReference>
<protein>
    <submittedName>
        <fullName evidence="2">HNH endonuclease</fullName>
    </submittedName>
</protein>